<evidence type="ECO:0000259" key="3">
    <source>
        <dbReference type="Pfam" id="PF04321"/>
    </source>
</evidence>
<dbReference type="Pfam" id="PF04321">
    <property type="entry name" value="RmlD_sub_bind"/>
    <property type="match status" value="1"/>
</dbReference>
<keyword evidence="2" id="KW-0560">Oxidoreductase</keyword>
<keyword evidence="2" id="KW-0521">NADP</keyword>
<dbReference type="Proteomes" id="UP000231932">
    <property type="component" value="Chromosome"/>
</dbReference>
<dbReference type="GO" id="GO:0005829">
    <property type="term" value="C:cytosol"/>
    <property type="evidence" value="ECO:0007669"/>
    <property type="project" value="TreeGrafter"/>
</dbReference>
<dbReference type="InterPro" id="IPR036291">
    <property type="entry name" value="NAD(P)-bd_dom_sf"/>
</dbReference>
<evidence type="ECO:0000256" key="2">
    <source>
        <dbReference type="RuleBase" id="RU364082"/>
    </source>
</evidence>
<dbReference type="Gene3D" id="3.40.50.720">
    <property type="entry name" value="NAD(P)-binding Rossmann-like Domain"/>
    <property type="match status" value="1"/>
</dbReference>
<dbReference type="EC" id="1.1.1.133" evidence="2"/>
<comment type="function">
    <text evidence="2">Catalyzes the reduction of dTDP-6-deoxy-L-lyxo-4-hexulose to yield dTDP-L-rhamnose.</text>
</comment>
<gene>
    <name evidence="4" type="primary">rfbD</name>
    <name evidence="4" type="ORF">CVV65_01735</name>
</gene>
<dbReference type="OrthoDB" id="9803892at2"/>
<sequence length="286" mass="31993">MKIIVTGANGQLGCDLIRVLETEDTVVPFSHRDLDVTDNDRVSRVIEDVRPEVVIHAAAYTRVDEAERDPDEAFRVNAIGARNVAAAAEAVGAKVVYVSTDYVFDGKKPSYSEFDTPSPINVYGRSKLAGEQMTAFFNRRHFIVRTSWLYGRNGKNFVKTMLELTRQGKPVRVVNDQIGSPTYTMDLARFIGRLISTNLFGTYHASNSGSCSWYEFAKAIFKEAGFSDVQVEPISSRELARAAARPAFSVLDHQAIRLNGLEALRPWREALRDFVRHDLTEAQKEG</sequence>
<evidence type="ECO:0000313" key="5">
    <source>
        <dbReference type="Proteomes" id="UP000231932"/>
    </source>
</evidence>
<reference evidence="5" key="1">
    <citation type="submission" date="2017-11" db="EMBL/GenBank/DDBJ databases">
        <title>Complete Genome Sequence of Kyrpidia sp. Strain EA-1, a thermophilic, hydrogen-oxidizing Bacterium, isolated from the Azores.</title>
        <authorList>
            <person name="Reiner J.E."/>
            <person name="Lapp C.J."/>
            <person name="Bunk B."/>
            <person name="Gescher J."/>
        </authorList>
    </citation>
    <scope>NUCLEOTIDE SEQUENCE [LARGE SCALE GENOMIC DNA]</scope>
    <source>
        <strain evidence="5">EA-1</strain>
    </source>
</reference>
<feature type="domain" description="RmlD-like substrate binding" evidence="3">
    <location>
        <begin position="1"/>
        <end position="277"/>
    </location>
</feature>
<dbReference type="InterPro" id="IPR029903">
    <property type="entry name" value="RmlD-like-bd"/>
</dbReference>
<evidence type="ECO:0000313" key="4">
    <source>
        <dbReference type="EMBL" id="ATY83847.1"/>
    </source>
</evidence>
<dbReference type="PANTHER" id="PTHR10491:SF4">
    <property type="entry name" value="METHIONINE ADENOSYLTRANSFERASE 2 SUBUNIT BETA"/>
    <property type="match status" value="1"/>
</dbReference>
<dbReference type="KEGG" id="kyr:CVV65_01735"/>
<accession>A0A2K8N4Q2</accession>
<dbReference type="SUPFAM" id="SSF51735">
    <property type="entry name" value="NAD(P)-binding Rossmann-fold domains"/>
    <property type="match status" value="1"/>
</dbReference>
<dbReference type="GO" id="GO:0008831">
    <property type="term" value="F:dTDP-4-dehydrorhamnose reductase activity"/>
    <property type="evidence" value="ECO:0007669"/>
    <property type="project" value="UniProtKB-EC"/>
</dbReference>
<keyword evidence="5" id="KW-1185">Reference proteome</keyword>
<dbReference type="CDD" id="cd05254">
    <property type="entry name" value="dTDP_HR_like_SDR_e"/>
    <property type="match status" value="1"/>
</dbReference>
<dbReference type="Gene3D" id="3.90.25.10">
    <property type="entry name" value="UDP-galactose 4-epimerase, domain 1"/>
    <property type="match status" value="1"/>
</dbReference>
<dbReference type="UniPathway" id="UPA00124"/>
<organism evidence="4 5">
    <name type="scientific">Kyrpidia spormannii</name>
    <dbReference type="NCBI Taxonomy" id="2055160"/>
    <lineage>
        <taxon>Bacteria</taxon>
        <taxon>Bacillati</taxon>
        <taxon>Bacillota</taxon>
        <taxon>Bacilli</taxon>
        <taxon>Bacillales</taxon>
        <taxon>Alicyclobacillaceae</taxon>
        <taxon>Kyrpidia</taxon>
    </lineage>
</organism>
<dbReference type="GO" id="GO:0019305">
    <property type="term" value="P:dTDP-rhamnose biosynthetic process"/>
    <property type="evidence" value="ECO:0007669"/>
    <property type="project" value="UniProtKB-UniPathway"/>
</dbReference>
<name>A0A2K8N4Q2_9BACL</name>
<dbReference type="InterPro" id="IPR005913">
    <property type="entry name" value="dTDP_dehydrorham_reduct"/>
</dbReference>
<protein>
    <recommendedName>
        <fullName evidence="2">dTDP-4-dehydrorhamnose reductase</fullName>
        <ecNumber evidence="2">1.1.1.133</ecNumber>
    </recommendedName>
</protein>
<dbReference type="RefSeq" id="WP_100666684.1">
    <property type="nucleotide sequence ID" value="NZ_CP024955.1"/>
</dbReference>
<comment type="pathway">
    <text evidence="2">Carbohydrate biosynthesis; dTDP-L-rhamnose biosynthesis.</text>
</comment>
<evidence type="ECO:0000256" key="1">
    <source>
        <dbReference type="ARBA" id="ARBA00010944"/>
    </source>
</evidence>
<dbReference type="NCBIfam" id="TIGR01214">
    <property type="entry name" value="rmlD"/>
    <property type="match status" value="1"/>
</dbReference>
<comment type="similarity">
    <text evidence="1 2">Belongs to the dTDP-4-dehydrorhamnose reductase family.</text>
</comment>
<dbReference type="PANTHER" id="PTHR10491">
    <property type="entry name" value="DTDP-4-DEHYDRORHAMNOSE REDUCTASE"/>
    <property type="match status" value="1"/>
</dbReference>
<dbReference type="AlphaFoldDB" id="A0A2K8N4Q2"/>
<dbReference type="EMBL" id="CP024955">
    <property type="protein sequence ID" value="ATY83847.1"/>
    <property type="molecule type" value="Genomic_DNA"/>
</dbReference>
<proteinExistence type="inferred from homology"/>